<sequence>MKRGNWIRRAMALGLCITALSAQALSAKAAGMTQEDAFRAVFDAEYYYNTYTDLQTAIGMDEEALFSHFVNNGIREGRSGMADFNLRAYIQNNGDLMQTFGEDFAAYCEHYITSGRAEGRTALPGEGSDPGLGSYSSTYDVTQQRAVNVELAAQRINGVVLQPGEEFSFSRQVQSRTYENGYVLGPSYAAGREVMSVGGGICQVSSTLYVAMIRAGLPSTERWTHSAPVDYVPQGLDATIAEGTKDLKFVNVYAKPLVINATTQDGVLTVTLQFEETAS</sequence>
<gene>
    <name evidence="2" type="ORF">H9742_09885</name>
</gene>
<protein>
    <submittedName>
        <fullName evidence="2">VanW family protein</fullName>
    </submittedName>
</protein>
<evidence type="ECO:0000313" key="2">
    <source>
        <dbReference type="EMBL" id="HIW81807.1"/>
    </source>
</evidence>
<accession>A0A9D1UBK5</accession>
<dbReference type="InterPro" id="IPR007391">
    <property type="entry name" value="Vancomycin_resist_VanW"/>
</dbReference>
<name>A0A9D1UBK5_9FIRM</name>
<dbReference type="PANTHER" id="PTHR35788">
    <property type="entry name" value="EXPORTED PROTEIN-RELATED"/>
    <property type="match status" value="1"/>
</dbReference>
<dbReference type="RefSeq" id="WP_318705349.1">
    <property type="nucleotide sequence ID" value="NZ_CALWMU010000012.1"/>
</dbReference>
<dbReference type="EMBL" id="DXGH01000052">
    <property type="protein sequence ID" value="HIW81807.1"/>
    <property type="molecule type" value="Genomic_DNA"/>
</dbReference>
<comment type="caution">
    <text evidence="2">The sequence shown here is derived from an EMBL/GenBank/DDBJ whole genome shotgun (WGS) entry which is preliminary data.</text>
</comment>
<dbReference type="Proteomes" id="UP000824265">
    <property type="component" value="Unassembled WGS sequence"/>
</dbReference>
<reference evidence="2" key="1">
    <citation type="journal article" date="2021" name="PeerJ">
        <title>Extensive microbial diversity within the chicken gut microbiome revealed by metagenomics and culture.</title>
        <authorList>
            <person name="Gilroy R."/>
            <person name="Ravi A."/>
            <person name="Getino M."/>
            <person name="Pursley I."/>
            <person name="Horton D.L."/>
            <person name="Alikhan N.F."/>
            <person name="Baker D."/>
            <person name="Gharbi K."/>
            <person name="Hall N."/>
            <person name="Watson M."/>
            <person name="Adriaenssens E.M."/>
            <person name="Foster-Nyarko E."/>
            <person name="Jarju S."/>
            <person name="Secka A."/>
            <person name="Antonio M."/>
            <person name="Oren A."/>
            <person name="Chaudhuri R.R."/>
            <person name="La Ragione R."/>
            <person name="Hildebrand F."/>
            <person name="Pallen M.J."/>
        </authorList>
    </citation>
    <scope>NUCLEOTIDE SEQUENCE</scope>
    <source>
        <strain evidence="2">CHK195-6426</strain>
    </source>
</reference>
<dbReference type="PANTHER" id="PTHR35788:SF1">
    <property type="entry name" value="EXPORTED PROTEIN"/>
    <property type="match status" value="1"/>
</dbReference>
<evidence type="ECO:0000256" key="1">
    <source>
        <dbReference type="SAM" id="SignalP"/>
    </source>
</evidence>
<feature type="signal peptide" evidence="1">
    <location>
        <begin position="1"/>
        <end position="24"/>
    </location>
</feature>
<dbReference type="AlphaFoldDB" id="A0A9D1UBK5"/>
<keyword evidence="1" id="KW-0732">Signal</keyword>
<feature type="chain" id="PRO_5038428783" evidence="1">
    <location>
        <begin position="25"/>
        <end position="279"/>
    </location>
</feature>
<evidence type="ECO:0000313" key="3">
    <source>
        <dbReference type="Proteomes" id="UP000824265"/>
    </source>
</evidence>
<dbReference type="Pfam" id="PF04294">
    <property type="entry name" value="VanW"/>
    <property type="match status" value="1"/>
</dbReference>
<organism evidence="2 3">
    <name type="scientific">Candidatus Acetatifactor stercoripullorum</name>
    <dbReference type="NCBI Taxonomy" id="2838414"/>
    <lineage>
        <taxon>Bacteria</taxon>
        <taxon>Bacillati</taxon>
        <taxon>Bacillota</taxon>
        <taxon>Clostridia</taxon>
        <taxon>Lachnospirales</taxon>
        <taxon>Lachnospiraceae</taxon>
        <taxon>Acetatifactor</taxon>
    </lineage>
</organism>
<reference evidence="2" key="2">
    <citation type="submission" date="2021-04" db="EMBL/GenBank/DDBJ databases">
        <authorList>
            <person name="Gilroy R."/>
        </authorList>
    </citation>
    <scope>NUCLEOTIDE SEQUENCE</scope>
    <source>
        <strain evidence="2">CHK195-6426</strain>
    </source>
</reference>
<proteinExistence type="predicted"/>
<dbReference type="InterPro" id="IPR052913">
    <property type="entry name" value="Glycopeptide_resist_protein"/>
</dbReference>